<keyword evidence="1" id="KW-0812">Transmembrane</keyword>
<gene>
    <name evidence="2" type="ORF">GALL_431870</name>
</gene>
<feature type="transmembrane region" description="Helical" evidence="1">
    <location>
        <begin position="161"/>
        <end position="182"/>
    </location>
</feature>
<feature type="transmembrane region" description="Helical" evidence="1">
    <location>
        <begin position="101"/>
        <end position="127"/>
    </location>
</feature>
<proteinExistence type="predicted"/>
<accession>A0A1J5QGP3</accession>
<keyword evidence="1" id="KW-0472">Membrane</keyword>
<feature type="transmembrane region" description="Helical" evidence="1">
    <location>
        <begin position="65"/>
        <end position="81"/>
    </location>
</feature>
<reference evidence="2" key="1">
    <citation type="submission" date="2016-10" db="EMBL/GenBank/DDBJ databases">
        <title>Sequence of Gallionella enrichment culture.</title>
        <authorList>
            <person name="Poehlein A."/>
            <person name="Muehling M."/>
            <person name="Daniel R."/>
        </authorList>
    </citation>
    <scope>NUCLEOTIDE SEQUENCE</scope>
</reference>
<name>A0A1J5QGP3_9ZZZZ</name>
<feature type="transmembrane region" description="Helical" evidence="1">
    <location>
        <begin position="139"/>
        <end position="155"/>
    </location>
</feature>
<dbReference type="EMBL" id="MLJW01002260">
    <property type="protein sequence ID" value="OIQ75149.1"/>
    <property type="molecule type" value="Genomic_DNA"/>
</dbReference>
<protein>
    <recommendedName>
        <fullName evidence="3">FUSC family protein</fullName>
    </recommendedName>
</protein>
<dbReference type="AlphaFoldDB" id="A0A1J5QGP3"/>
<evidence type="ECO:0000256" key="1">
    <source>
        <dbReference type="SAM" id="Phobius"/>
    </source>
</evidence>
<evidence type="ECO:0000313" key="2">
    <source>
        <dbReference type="EMBL" id="OIQ75149.1"/>
    </source>
</evidence>
<evidence type="ECO:0008006" key="3">
    <source>
        <dbReference type="Google" id="ProtNLM"/>
    </source>
</evidence>
<keyword evidence="1" id="KW-1133">Transmembrane helix</keyword>
<comment type="caution">
    <text evidence="2">The sequence shown here is derived from an EMBL/GenBank/DDBJ whole genome shotgun (WGS) entry which is preliminary data.</text>
</comment>
<organism evidence="2">
    <name type="scientific">mine drainage metagenome</name>
    <dbReference type="NCBI Taxonomy" id="410659"/>
    <lineage>
        <taxon>unclassified sequences</taxon>
        <taxon>metagenomes</taxon>
        <taxon>ecological metagenomes</taxon>
    </lineage>
</organism>
<sequence>MPGPTPHLRPDSGRSRTRSVFTHLPTFGDLRRLAPHDESHWVARRVGLSVGIPLAVLTATRHEKWFIFATFGALTAVFGRGDGYRLRLQTQAAAASAQVLAVVLGTAVAASGAGVWAAVVAAAAALAREAVGWRPAGPMFAVFAVSTTATIPATARDITPALLVSGSVAVLSMLMGLTGRFSSSRRNLPRGRSMIPGSPSAVLRDRPALMRPTRYALAVLCAGASR</sequence>